<dbReference type="GO" id="GO:0006508">
    <property type="term" value="P:proteolysis"/>
    <property type="evidence" value="ECO:0007669"/>
    <property type="project" value="UniProtKB-KW"/>
</dbReference>
<dbReference type="CDD" id="cd02120">
    <property type="entry name" value="PA_subtilisin_like"/>
    <property type="match status" value="1"/>
</dbReference>
<evidence type="ECO:0000256" key="8">
    <source>
        <dbReference type="SAM" id="SignalP"/>
    </source>
</evidence>
<evidence type="ECO:0000256" key="1">
    <source>
        <dbReference type="ARBA" id="ARBA00011073"/>
    </source>
</evidence>
<dbReference type="InterPro" id="IPR000209">
    <property type="entry name" value="Peptidase_S8/S53_dom"/>
</dbReference>
<evidence type="ECO:0000256" key="4">
    <source>
        <dbReference type="ARBA" id="ARBA00022801"/>
    </source>
</evidence>
<sequence>MNPAMRRFVYFLALTCLTLRGTNGAPHGSRTYIVHMERNTSHHSVLDKSACYVGMMQRATEVLAEGHPDDGMDCLHHVYDHVLDGFSARLTPEQAEFMGKMPGVKGLHPDVPVQLATTRSTEFLGLASASGRLWADGKSGEDMIIGVIDSGIWPERLSFDDLSLGPIPARWNGVCEVGTSFTVSNCNRKIIGARFIFAGREADIGRPIEDGVEDYKSPRDMVGHGTHCASTAAGMHVARAVSPTGLAEGTAAGTAPKARIAVYKALWGPEGVGSTADLIKAIDWAVADGVDVISYSVSGSTGEYFTQDYLMNIAMYNAVKRGIFFSVSAGNEGPAPGTVAHVAPWVTTVAATTQDRDIDTNVELGDGTVLKGRSDYDGTALAEQVPLVFGGDIAVSALYADNATFCERDTIDESKAVGKIVLCFQDDVERNRTIPAGAVGFVSAKAVGEDLSVLHVDFPYTIVGNKAGQTMVSYVRSTAAPTATIRGAKTVLGVTPAPKVAGFSNRGPHTFPQAQWLKPDIGAPGVDILAAGIKNERWAFMTGTSMACPHVSGIGALIKASHPTWSPAAIKSAMMTSASIADNTRNIITLEESGETGTFFDFGAGLMRPERANDPGLIYDMGTTDYLNFLCALQYTPEEIKLFEPNGYACPAAARVEDVNLPSMVATFTRSTLPGASVTFNRVVTNVGAPDSVYTANVIAPAYFDVAVQPATITFSAAAPTQSFTLTVSPNATAPVPAGVAHAHGVVQWTDGMHVVQSPIVAMVYDS</sequence>
<dbReference type="PROSITE" id="PS00138">
    <property type="entry name" value="SUBTILASE_SER"/>
    <property type="match status" value="1"/>
</dbReference>
<dbReference type="Proteomes" id="UP000006727">
    <property type="component" value="Chromosome 11"/>
</dbReference>
<dbReference type="InterPro" id="IPR041469">
    <property type="entry name" value="Subtilisin-like_FN3"/>
</dbReference>
<dbReference type="InterPro" id="IPR015500">
    <property type="entry name" value="Peptidase_S8_subtilisin-rel"/>
</dbReference>
<dbReference type="InterPro" id="IPR034197">
    <property type="entry name" value="Peptidases_S8_3"/>
</dbReference>
<dbReference type="EnsemblPlants" id="Pp3c11_4360V3.1">
    <property type="protein sequence ID" value="PAC:32957622.CDS.1"/>
    <property type="gene ID" value="Pp3c11_4360"/>
</dbReference>
<evidence type="ECO:0000256" key="3">
    <source>
        <dbReference type="ARBA" id="ARBA00022729"/>
    </source>
</evidence>
<keyword evidence="3 8" id="KW-0732">Signal</keyword>
<dbReference type="Pfam" id="PF00082">
    <property type="entry name" value="Peptidase_S8"/>
    <property type="match status" value="1"/>
</dbReference>
<dbReference type="OrthoDB" id="548993at2759"/>
<dbReference type="STRING" id="3218.A0A2K1JTG2"/>
<gene>
    <name evidence="13" type="primary">LOC112289066</name>
    <name evidence="12" type="ORF">PHYPA_014580</name>
</gene>
<keyword evidence="14" id="KW-1185">Reference proteome</keyword>
<evidence type="ECO:0000313" key="13">
    <source>
        <dbReference type="EnsemblPlants" id="PAC:32957622.CDS.1"/>
    </source>
</evidence>
<dbReference type="Gene3D" id="3.40.50.200">
    <property type="entry name" value="Peptidase S8/S53 domain"/>
    <property type="match status" value="1"/>
</dbReference>
<dbReference type="InterPro" id="IPR010259">
    <property type="entry name" value="S8pro/Inhibitor_I9"/>
</dbReference>
<name>A0A2K1JTG2_PHYPA</name>
<evidence type="ECO:0008006" key="15">
    <source>
        <dbReference type="Google" id="ProtNLM"/>
    </source>
</evidence>
<feature type="signal peptide" evidence="8">
    <location>
        <begin position="1"/>
        <end position="24"/>
    </location>
</feature>
<comment type="similarity">
    <text evidence="1 7">Belongs to the peptidase S8 family.</text>
</comment>
<evidence type="ECO:0000256" key="2">
    <source>
        <dbReference type="ARBA" id="ARBA00022670"/>
    </source>
</evidence>
<organism evidence="12">
    <name type="scientific">Physcomitrium patens</name>
    <name type="common">Spreading-leaved earth moss</name>
    <name type="synonym">Physcomitrella patens</name>
    <dbReference type="NCBI Taxonomy" id="3218"/>
    <lineage>
        <taxon>Eukaryota</taxon>
        <taxon>Viridiplantae</taxon>
        <taxon>Streptophyta</taxon>
        <taxon>Embryophyta</taxon>
        <taxon>Bryophyta</taxon>
        <taxon>Bryophytina</taxon>
        <taxon>Bryopsida</taxon>
        <taxon>Funariidae</taxon>
        <taxon>Funariales</taxon>
        <taxon>Funariaceae</taxon>
        <taxon>Physcomitrium</taxon>
    </lineage>
</organism>
<dbReference type="Gene3D" id="3.50.30.30">
    <property type="match status" value="1"/>
</dbReference>
<dbReference type="InterPro" id="IPR036852">
    <property type="entry name" value="Peptidase_S8/S53_dom_sf"/>
</dbReference>
<evidence type="ECO:0000313" key="14">
    <source>
        <dbReference type="Proteomes" id="UP000006727"/>
    </source>
</evidence>
<dbReference type="Pfam" id="PF05922">
    <property type="entry name" value="Inhibitor_I9"/>
    <property type="match status" value="1"/>
</dbReference>
<dbReference type="GO" id="GO:0005576">
    <property type="term" value="C:extracellular region"/>
    <property type="evidence" value="ECO:0000318"/>
    <property type="project" value="GO_Central"/>
</dbReference>
<dbReference type="EnsemblPlants" id="Pp3c11_4360V3.2">
    <property type="protein sequence ID" value="PAC:32957623.CDS.1"/>
    <property type="gene ID" value="Pp3c11_4360"/>
</dbReference>
<reference evidence="12 14" key="1">
    <citation type="journal article" date="2008" name="Science">
        <title>The Physcomitrella genome reveals evolutionary insights into the conquest of land by plants.</title>
        <authorList>
            <person name="Rensing S."/>
            <person name="Lang D."/>
            <person name="Zimmer A."/>
            <person name="Terry A."/>
            <person name="Salamov A."/>
            <person name="Shapiro H."/>
            <person name="Nishiyama T."/>
            <person name="Perroud P.-F."/>
            <person name="Lindquist E."/>
            <person name="Kamisugi Y."/>
            <person name="Tanahashi T."/>
            <person name="Sakakibara K."/>
            <person name="Fujita T."/>
            <person name="Oishi K."/>
            <person name="Shin-I T."/>
            <person name="Kuroki Y."/>
            <person name="Toyoda A."/>
            <person name="Suzuki Y."/>
            <person name="Hashimoto A."/>
            <person name="Yamaguchi K."/>
            <person name="Sugano A."/>
            <person name="Kohara Y."/>
            <person name="Fujiyama A."/>
            <person name="Anterola A."/>
            <person name="Aoki S."/>
            <person name="Ashton N."/>
            <person name="Barbazuk W.B."/>
            <person name="Barker E."/>
            <person name="Bennetzen J."/>
            <person name="Bezanilla M."/>
            <person name="Blankenship R."/>
            <person name="Cho S.H."/>
            <person name="Dutcher S."/>
            <person name="Estelle M."/>
            <person name="Fawcett J.A."/>
            <person name="Gundlach H."/>
            <person name="Hanada K."/>
            <person name="Heyl A."/>
            <person name="Hicks K.A."/>
            <person name="Hugh J."/>
            <person name="Lohr M."/>
            <person name="Mayer K."/>
            <person name="Melkozernov A."/>
            <person name="Murata T."/>
            <person name="Nelson D."/>
            <person name="Pils B."/>
            <person name="Prigge M."/>
            <person name="Reiss B."/>
            <person name="Renner T."/>
            <person name="Rombauts S."/>
            <person name="Rushton P."/>
            <person name="Sanderfoot A."/>
            <person name="Schween G."/>
            <person name="Shiu S.-H."/>
            <person name="Stueber K."/>
            <person name="Theodoulou F.L."/>
            <person name="Tu H."/>
            <person name="Van de Peer Y."/>
            <person name="Verrier P.J."/>
            <person name="Waters E."/>
            <person name="Wood A."/>
            <person name="Yang L."/>
            <person name="Cove D."/>
            <person name="Cuming A."/>
            <person name="Hasebe M."/>
            <person name="Lucas S."/>
            <person name="Mishler D.B."/>
            <person name="Reski R."/>
            <person name="Grigoriev I."/>
            <person name="Quatrano R.S."/>
            <person name="Boore J.L."/>
        </authorList>
    </citation>
    <scope>NUCLEOTIDE SEQUENCE [LARGE SCALE GENOMIC DNA]</scope>
    <source>
        <strain evidence="13 14">cv. Gransden 2004</strain>
    </source>
</reference>
<accession>A0A2K1JTG2</accession>
<feature type="active site" description="Charge relay system" evidence="6 7">
    <location>
        <position position="545"/>
    </location>
</feature>
<keyword evidence="2 7" id="KW-0645">Protease</keyword>
<evidence type="ECO:0000259" key="10">
    <source>
        <dbReference type="Pfam" id="PF05922"/>
    </source>
</evidence>
<proteinExistence type="inferred from homology"/>
<dbReference type="InterPro" id="IPR023828">
    <property type="entry name" value="Peptidase_S8_Ser-AS"/>
</dbReference>
<dbReference type="PRINTS" id="PR00723">
    <property type="entry name" value="SUBTILISIN"/>
</dbReference>
<dbReference type="Gene3D" id="3.30.70.80">
    <property type="entry name" value="Peptidase S8 propeptide/proteinase inhibitor I9"/>
    <property type="match status" value="1"/>
</dbReference>
<dbReference type="FunFam" id="3.40.50.200:FF:000006">
    <property type="entry name" value="Subtilisin-like protease SBT1.5"/>
    <property type="match status" value="1"/>
</dbReference>
<dbReference type="PROSITE" id="PS00137">
    <property type="entry name" value="SUBTILASE_HIS"/>
    <property type="match status" value="1"/>
</dbReference>
<dbReference type="InterPro" id="IPR022398">
    <property type="entry name" value="Peptidase_S8_His-AS"/>
</dbReference>
<reference evidence="13" key="3">
    <citation type="submission" date="2020-12" db="UniProtKB">
        <authorList>
            <consortium name="EnsemblPlants"/>
        </authorList>
    </citation>
    <scope>IDENTIFICATION</scope>
</reference>
<dbReference type="InterPro" id="IPR037045">
    <property type="entry name" value="S8pro/Inhibitor_I9_sf"/>
</dbReference>
<evidence type="ECO:0000259" key="9">
    <source>
        <dbReference type="Pfam" id="PF00082"/>
    </source>
</evidence>
<dbReference type="AlphaFoldDB" id="A0A2K1JTG2"/>
<evidence type="ECO:0000256" key="6">
    <source>
        <dbReference type="PIRSR" id="PIRSR615500-1"/>
    </source>
</evidence>
<dbReference type="Gene3D" id="2.60.40.2310">
    <property type="match status" value="1"/>
</dbReference>
<feature type="domain" description="Subtilisin-like protease fibronectin type-III" evidence="11">
    <location>
        <begin position="658"/>
        <end position="761"/>
    </location>
</feature>
<evidence type="ECO:0000313" key="12">
    <source>
        <dbReference type="EMBL" id="PNR44810.1"/>
    </source>
</evidence>
<dbReference type="PANTHER" id="PTHR10795">
    <property type="entry name" value="PROPROTEIN CONVERTASE SUBTILISIN/KEXIN"/>
    <property type="match status" value="1"/>
</dbReference>
<dbReference type="PaxDb" id="3218-PP1S232_23V6.2"/>
<dbReference type="InterPro" id="IPR045051">
    <property type="entry name" value="SBT"/>
</dbReference>
<dbReference type="GO" id="GO:0004252">
    <property type="term" value="F:serine-type endopeptidase activity"/>
    <property type="evidence" value="ECO:0000318"/>
    <property type="project" value="GO_Central"/>
</dbReference>
<feature type="domain" description="Inhibitor I9" evidence="10">
    <location>
        <begin position="31"/>
        <end position="115"/>
    </location>
</feature>
<reference evidence="12 14" key="2">
    <citation type="journal article" date="2018" name="Plant J.">
        <title>The Physcomitrella patens chromosome-scale assembly reveals moss genome structure and evolution.</title>
        <authorList>
            <person name="Lang D."/>
            <person name="Ullrich K.K."/>
            <person name="Murat F."/>
            <person name="Fuchs J."/>
            <person name="Jenkins J."/>
            <person name="Haas F.B."/>
            <person name="Piednoel M."/>
            <person name="Gundlach H."/>
            <person name="Van Bel M."/>
            <person name="Meyberg R."/>
            <person name="Vives C."/>
            <person name="Morata J."/>
            <person name="Symeonidi A."/>
            <person name="Hiss M."/>
            <person name="Muchero W."/>
            <person name="Kamisugi Y."/>
            <person name="Saleh O."/>
            <person name="Blanc G."/>
            <person name="Decker E.L."/>
            <person name="van Gessel N."/>
            <person name="Grimwood J."/>
            <person name="Hayes R.D."/>
            <person name="Graham S.W."/>
            <person name="Gunter L.E."/>
            <person name="McDaniel S.F."/>
            <person name="Hoernstein S.N.W."/>
            <person name="Larsson A."/>
            <person name="Li F.W."/>
            <person name="Perroud P.F."/>
            <person name="Phillips J."/>
            <person name="Ranjan P."/>
            <person name="Rokshar D.S."/>
            <person name="Rothfels C.J."/>
            <person name="Schneider L."/>
            <person name="Shu S."/>
            <person name="Stevenson D.W."/>
            <person name="Thummler F."/>
            <person name="Tillich M."/>
            <person name="Villarreal Aguilar J.C."/>
            <person name="Widiez T."/>
            <person name="Wong G.K."/>
            <person name="Wymore A."/>
            <person name="Zhang Y."/>
            <person name="Zimmer A.D."/>
            <person name="Quatrano R.S."/>
            <person name="Mayer K.F.X."/>
            <person name="Goodstein D."/>
            <person name="Casacuberta J.M."/>
            <person name="Vandepoele K."/>
            <person name="Reski R."/>
            <person name="Cuming A.C."/>
            <person name="Tuskan G.A."/>
            <person name="Maumus F."/>
            <person name="Salse J."/>
            <person name="Schmutz J."/>
            <person name="Rensing S.A."/>
        </authorList>
    </citation>
    <scope>NUCLEOTIDE SEQUENCE [LARGE SCALE GENOMIC DNA]</scope>
    <source>
        <strain evidence="13 14">cv. Gransden 2004</strain>
    </source>
</reference>
<feature type="active site" description="Charge relay system" evidence="6 7">
    <location>
        <position position="224"/>
    </location>
</feature>
<dbReference type="SUPFAM" id="SSF52743">
    <property type="entry name" value="Subtilisin-like"/>
    <property type="match status" value="1"/>
</dbReference>
<dbReference type="Pfam" id="PF17766">
    <property type="entry name" value="fn3_6"/>
    <property type="match status" value="1"/>
</dbReference>
<dbReference type="Gramene" id="Pp3c11_4360V3.2">
    <property type="protein sequence ID" value="PAC:32957623.CDS.1"/>
    <property type="gene ID" value="Pp3c11_4360"/>
</dbReference>
<keyword evidence="5 7" id="KW-0720">Serine protease</keyword>
<dbReference type="PROSITE" id="PS51892">
    <property type="entry name" value="SUBTILASE"/>
    <property type="match status" value="1"/>
</dbReference>
<feature type="active site" description="Charge relay system" evidence="6 7">
    <location>
        <position position="149"/>
    </location>
</feature>
<dbReference type="EMBL" id="ABEU02000011">
    <property type="protein sequence ID" value="PNR44810.1"/>
    <property type="molecule type" value="Genomic_DNA"/>
</dbReference>
<evidence type="ECO:0000259" key="11">
    <source>
        <dbReference type="Pfam" id="PF17766"/>
    </source>
</evidence>
<feature type="domain" description="Peptidase S8/S53" evidence="9">
    <location>
        <begin position="140"/>
        <end position="605"/>
    </location>
</feature>
<dbReference type="CDD" id="cd04852">
    <property type="entry name" value="Peptidases_S8_3"/>
    <property type="match status" value="1"/>
</dbReference>
<evidence type="ECO:0000256" key="5">
    <source>
        <dbReference type="ARBA" id="ARBA00022825"/>
    </source>
</evidence>
<evidence type="ECO:0000256" key="7">
    <source>
        <dbReference type="PROSITE-ProRule" id="PRU01240"/>
    </source>
</evidence>
<keyword evidence="4 7" id="KW-0378">Hydrolase</keyword>
<feature type="chain" id="PRO_5044576360" description="Peptidase S8/S53 domain-containing protein" evidence="8">
    <location>
        <begin position="25"/>
        <end position="767"/>
    </location>
</feature>
<protein>
    <recommendedName>
        <fullName evidence="15">Peptidase S8/S53 domain-containing protein</fullName>
    </recommendedName>
</protein>
<dbReference type="Gramene" id="Pp3c11_4360V3.1">
    <property type="protein sequence ID" value="PAC:32957622.CDS.1"/>
    <property type="gene ID" value="Pp3c11_4360"/>
</dbReference>